<reference evidence="1 2" key="1">
    <citation type="journal article" date="2020" name="ISME J.">
        <title>Uncovering the hidden diversity of litter-decomposition mechanisms in mushroom-forming fungi.</title>
        <authorList>
            <person name="Floudas D."/>
            <person name="Bentzer J."/>
            <person name="Ahren D."/>
            <person name="Johansson T."/>
            <person name="Persson P."/>
            <person name="Tunlid A."/>
        </authorList>
    </citation>
    <scope>NUCLEOTIDE SEQUENCE [LARGE SCALE GENOMIC DNA]</scope>
    <source>
        <strain evidence="1 2">CBS 661.87</strain>
    </source>
</reference>
<evidence type="ECO:0000313" key="1">
    <source>
        <dbReference type="EMBL" id="KAF5388130.1"/>
    </source>
</evidence>
<proteinExistence type="predicted"/>
<dbReference type="Proteomes" id="UP000565441">
    <property type="component" value="Unassembled WGS sequence"/>
</dbReference>
<dbReference type="OrthoDB" id="3065691at2759"/>
<gene>
    <name evidence="1" type="ORF">D9615_000481</name>
</gene>
<protein>
    <submittedName>
        <fullName evidence="1">Uncharacterized protein</fullName>
    </submittedName>
</protein>
<keyword evidence="2" id="KW-1185">Reference proteome</keyword>
<evidence type="ECO:0000313" key="2">
    <source>
        <dbReference type="Proteomes" id="UP000565441"/>
    </source>
</evidence>
<accession>A0A8H5MB92</accession>
<organism evidence="1 2">
    <name type="scientific">Tricholomella constricta</name>
    <dbReference type="NCBI Taxonomy" id="117010"/>
    <lineage>
        <taxon>Eukaryota</taxon>
        <taxon>Fungi</taxon>
        <taxon>Dikarya</taxon>
        <taxon>Basidiomycota</taxon>
        <taxon>Agaricomycotina</taxon>
        <taxon>Agaricomycetes</taxon>
        <taxon>Agaricomycetidae</taxon>
        <taxon>Agaricales</taxon>
        <taxon>Tricholomatineae</taxon>
        <taxon>Lyophyllaceae</taxon>
        <taxon>Tricholomella</taxon>
    </lineage>
</organism>
<name>A0A8H5MB92_9AGAR</name>
<dbReference type="AlphaFoldDB" id="A0A8H5MB92"/>
<comment type="caution">
    <text evidence="1">The sequence shown here is derived from an EMBL/GenBank/DDBJ whole genome shotgun (WGS) entry which is preliminary data.</text>
</comment>
<sequence>MEDHDQPKKMVLDVIVTSIRTLLNQSRTVVISLWKSKTGLVELDQVLMQIISITLESSALPALYTIGMLRTLNSRAKLRQRMKSHDLGRTSLGEWQWDQATNPSSFSSNLLSEVPRATMIGDEKILTAAIIQPPRAFDTSSTLGDILDKQQGCTWSYA</sequence>
<dbReference type="EMBL" id="JAACJP010000001">
    <property type="protein sequence ID" value="KAF5388130.1"/>
    <property type="molecule type" value="Genomic_DNA"/>
</dbReference>